<name>A0A1G5XA19_9HYPH</name>
<reference evidence="1 2" key="1">
    <citation type="submission" date="2016-10" db="EMBL/GenBank/DDBJ databases">
        <authorList>
            <person name="de Groot N.N."/>
        </authorList>
    </citation>
    <scope>NUCLEOTIDE SEQUENCE [LARGE SCALE GENOMIC DNA]</scope>
    <source>
        <strain evidence="1 2">CGMCC 1.12097</strain>
    </source>
</reference>
<sequence>MPGLFHFVFLAAESALHLGRNVLRERSSNLNPLPYFFVRGLTDDPVSSYRHQTPDRRKILTTSSKPAVDQPVSLFSKTRTQSMSLNRIISERDAVSEAREAKTARLREQRLEKEADEMAAAAALAALPKRAGRR</sequence>
<evidence type="ECO:0000313" key="2">
    <source>
        <dbReference type="Proteomes" id="UP000198588"/>
    </source>
</evidence>
<protein>
    <submittedName>
        <fullName evidence="1">Uncharacterized protein</fullName>
    </submittedName>
</protein>
<evidence type="ECO:0000313" key="1">
    <source>
        <dbReference type="EMBL" id="SDA66776.1"/>
    </source>
</evidence>
<proteinExistence type="predicted"/>
<dbReference type="Proteomes" id="UP000198588">
    <property type="component" value="Unassembled WGS sequence"/>
</dbReference>
<organism evidence="1 2">
    <name type="scientific">Mesorhizobium qingshengii</name>
    <dbReference type="NCBI Taxonomy" id="1165689"/>
    <lineage>
        <taxon>Bacteria</taxon>
        <taxon>Pseudomonadati</taxon>
        <taxon>Pseudomonadota</taxon>
        <taxon>Alphaproteobacteria</taxon>
        <taxon>Hyphomicrobiales</taxon>
        <taxon>Phyllobacteriaceae</taxon>
        <taxon>Mesorhizobium</taxon>
    </lineage>
</organism>
<dbReference type="STRING" id="1165689.SAMN02927914_02080"/>
<dbReference type="EMBL" id="FMXM01000005">
    <property type="protein sequence ID" value="SDA66776.1"/>
    <property type="molecule type" value="Genomic_DNA"/>
</dbReference>
<accession>A0A1G5XA19</accession>
<gene>
    <name evidence="1" type="ORF">SAMN02927914_02080</name>
</gene>
<dbReference type="AlphaFoldDB" id="A0A1G5XA19"/>